<keyword evidence="9" id="KW-1185">Reference proteome</keyword>
<dbReference type="PANTHER" id="PTHR19836:SF19">
    <property type="entry name" value="SMALL RIBOSOMAL SUBUNIT PROTEIN US14M"/>
    <property type="match status" value="1"/>
</dbReference>
<keyword evidence="3 7" id="KW-0689">Ribosomal protein</keyword>
<dbReference type="AlphaFoldDB" id="A0A423PXB7"/>
<evidence type="ECO:0000256" key="2">
    <source>
        <dbReference type="ARBA" id="ARBA00009083"/>
    </source>
</evidence>
<reference evidence="8 9" key="1">
    <citation type="submission" date="2013-10" db="EMBL/GenBank/DDBJ databases">
        <title>Salinisphaera japonica YTM-1 Genome Sequencing.</title>
        <authorList>
            <person name="Lai Q."/>
            <person name="Li C."/>
            <person name="Shao Z."/>
        </authorList>
    </citation>
    <scope>NUCLEOTIDE SEQUENCE [LARGE SCALE GENOMIC DNA]</scope>
    <source>
        <strain evidence="8 9">YTM-1</strain>
    </source>
</reference>
<dbReference type="FunFam" id="1.10.287.1480:FF:000001">
    <property type="entry name" value="30S ribosomal protein S14"/>
    <property type="match status" value="1"/>
</dbReference>
<dbReference type="Proteomes" id="UP000285310">
    <property type="component" value="Unassembled WGS sequence"/>
</dbReference>
<dbReference type="HAMAP" id="MF_00537">
    <property type="entry name" value="Ribosomal_uS14_1"/>
    <property type="match status" value="1"/>
</dbReference>
<dbReference type="OrthoDB" id="9810484at2"/>
<evidence type="ECO:0000256" key="5">
    <source>
        <dbReference type="ARBA" id="ARBA00035167"/>
    </source>
</evidence>
<dbReference type="GO" id="GO:0003735">
    <property type="term" value="F:structural constituent of ribosome"/>
    <property type="evidence" value="ECO:0007669"/>
    <property type="project" value="InterPro"/>
</dbReference>
<organism evidence="8 9">
    <name type="scientific">Salinisphaera japonica YTM-1</name>
    <dbReference type="NCBI Taxonomy" id="1209778"/>
    <lineage>
        <taxon>Bacteria</taxon>
        <taxon>Pseudomonadati</taxon>
        <taxon>Pseudomonadota</taxon>
        <taxon>Gammaproteobacteria</taxon>
        <taxon>Salinisphaerales</taxon>
        <taxon>Salinisphaeraceae</taxon>
        <taxon>Salinisphaera</taxon>
    </lineage>
</organism>
<evidence type="ECO:0000256" key="4">
    <source>
        <dbReference type="ARBA" id="ARBA00023274"/>
    </source>
</evidence>
<sequence>MAKKSMIARDKKREKMIAKYAEKRAAIKARINDPEATPEERFAASQELQQLPRDASPARLTRRCRATGRPQAVYRKFGLSRIKLREAAMRGEVPGLTLSSW</sequence>
<dbReference type="InParanoid" id="A0A423PXB7"/>
<comment type="caution">
    <text evidence="8">The sequence shown here is derived from an EMBL/GenBank/DDBJ whole genome shotgun (WGS) entry which is preliminary data.</text>
</comment>
<comment type="function">
    <text evidence="1 7">Binds 16S rRNA, required for the assembly of 30S particles and may also be responsible for determining the conformation of the 16S rRNA at the A site.</text>
</comment>
<dbReference type="InterPro" id="IPR001209">
    <property type="entry name" value="Ribosomal_uS14"/>
</dbReference>
<dbReference type="FunCoup" id="A0A423PXB7">
    <property type="interactions" value="638"/>
</dbReference>
<proteinExistence type="inferred from homology"/>
<evidence type="ECO:0000256" key="1">
    <source>
        <dbReference type="ARBA" id="ARBA00003686"/>
    </source>
</evidence>
<evidence type="ECO:0000256" key="3">
    <source>
        <dbReference type="ARBA" id="ARBA00022980"/>
    </source>
</evidence>
<evidence type="ECO:0000256" key="6">
    <source>
        <dbReference type="ARBA" id="ARBA00047110"/>
    </source>
</evidence>
<keyword evidence="7" id="KW-0699">rRNA-binding</keyword>
<dbReference type="Pfam" id="PF00253">
    <property type="entry name" value="Ribosomal_S14"/>
    <property type="match status" value="1"/>
</dbReference>
<evidence type="ECO:0000313" key="8">
    <source>
        <dbReference type="EMBL" id="ROO30102.1"/>
    </source>
</evidence>
<keyword evidence="4 7" id="KW-0687">Ribonucleoprotein</keyword>
<keyword evidence="7" id="KW-0694">RNA-binding</keyword>
<dbReference type="GO" id="GO:0019843">
    <property type="term" value="F:rRNA binding"/>
    <property type="evidence" value="ECO:0007669"/>
    <property type="project" value="UniProtKB-UniRule"/>
</dbReference>
<dbReference type="PROSITE" id="PS00527">
    <property type="entry name" value="RIBOSOMAL_S14"/>
    <property type="match status" value="1"/>
</dbReference>
<dbReference type="GO" id="GO:0005737">
    <property type="term" value="C:cytoplasm"/>
    <property type="evidence" value="ECO:0007669"/>
    <property type="project" value="UniProtKB-ARBA"/>
</dbReference>
<evidence type="ECO:0000313" key="9">
    <source>
        <dbReference type="Proteomes" id="UP000285310"/>
    </source>
</evidence>
<dbReference type="InterPro" id="IPR023036">
    <property type="entry name" value="Ribosomal_uS14_bac/plastid"/>
</dbReference>
<name>A0A423PXB7_9GAMM</name>
<dbReference type="InterPro" id="IPR018271">
    <property type="entry name" value="Ribosomal_uS14_CS"/>
</dbReference>
<gene>
    <name evidence="7 8" type="primary">rpsN</name>
    <name evidence="8" type="ORF">SAJA_05630</name>
</gene>
<dbReference type="NCBIfam" id="NF006477">
    <property type="entry name" value="PRK08881.1"/>
    <property type="match status" value="1"/>
</dbReference>
<accession>A0A423PXB7</accession>
<dbReference type="GO" id="GO:0015935">
    <property type="term" value="C:small ribosomal subunit"/>
    <property type="evidence" value="ECO:0007669"/>
    <property type="project" value="TreeGrafter"/>
</dbReference>
<dbReference type="GO" id="GO:0006412">
    <property type="term" value="P:translation"/>
    <property type="evidence" value="ECO:0007669"/>
    <property type="project" value="UniProtKB-UniRule"/>
</dbReference>
<comment type="subunit">
    <text evidence="6 7">Part of the 30S ribosomal subunit. Contacts proteins S3 and S10.</text>
</comment>
<dbReference type="SUPFAM" id="SSF57716">
    <property type="entry name" value="Glucocorticoid receptor-like (DNA-binding domain)"/>
    <property type="match status" value="1"/>
</dbReference>
<dbReference type="PANTHER" id="PTHR19836">
    <property type="entry name" value="30S RIBOSOMAL PROTEIN S14"/>
    <property type="match status" value="1"/>
</dbReference>
<dbReference type="EMBL" id="AYKG01000012">
    <property type="protein sequence ID" value="ROO30102.1"/>
    <property type="molecule type" value="Genomic_DNA"/>
</dbReference>
<dbReference type="Gene3D" id="1.10.287.1480">
    <property type="match status" value="1"/>
</dbReference>
<dbReference type="RefSeq" id="WP_123657659.1">
    <property type="nucleotide sequence ID" value="NZ_AYKG01000012.1"/>
</dbReference>
<evidence type="ECO:0000256" key="7">
    <source>
        <dbReference type="HAMAP-Rule" id="MF_00537"/>
    </source>
</evidence>
<protein>
    <recommendedName>
        <fullName evidence="5 7">Small ribosomal subunit protein uS14</fullName>
    </recommendedName>
</protein>
<comment type="similarity">
    <text evidence="2 7">Belongs to the universal ribosomal protein uS14 family.</text>
</comment>